<dbReference type="EMBL" id="HBIS01009042">
    <property type="protein sequence ID" value="CAE0613539.1"/>
    <property type="molecule type" value="Transcribed_RNA"/>
</dbReference>
<keyword evidence="2" id="KW-0732">Signal</keyword>
<feature type="signal peptide" evidence="2">
    <location>
        <begin position="1"/>
        <end position="26"/>
    </location>
</feature>
<accession>A0A7S3UFS0</accession>
<dbReference type="PROSITE" id="PS51257">
    <property type="entry name" value="PROKAR_LIPOPROTEIN"/>
    <property type="match status" value="1"/>
</dbReference>
<evidence type="ECO:0000256" key="2">
    <source>
        <dbReference type="SAM" id="SignalP"/>
    </source>
</evidence>
<feature type="transmembrane region" description="Helical" evidence="1">
    <location>
        <begin position="198"/>
        <end position="219"/>
    </location>
</feature>
<protein>
    <recommendedName>
        <fullName evidence="4">DOMON domain-containing protein</fullName>
    </recommendedName>
</protein>
<evidence type="ECO:0000256" key="1">
    <source>
        <dbReference type="SAM" id="Phobius"/>
    </source>
</evidence>
<feature type="chain" id="PRO_5030706086" description="DOMON domain-containing protein" evidence="2">
    <location>
        <begin position="27"/>
        <end position="240"/>
    </location>
</feature>
<proteinExistence type="predicted"/>
<name>A0A7S3UFS0_9CHLO</name>
<keyword evidence="1" id="KW-1133">Transmembrane helix</keyword>
<evidence type="ECO:0000313" key="3">
    <source>
        <dbReference type="EMBL" id="CAE0613539.1"/>
    </source>
</evidence>
<evidence type="ECO:0008006" key="4">
    <source>
        <dbReference type="Google" id="ProtNLM"/>
    </source>
</evidence>
<keyword evidence="1" id="KW-0812">Transmembrane</keyword>
<organism evidence="3">
    <name type="scientific">Picocystis salinarum</name>
    <dbReference type="NCBI Taxonomy" id="88271"/>
    <lineage>
        <taxon>Eukaryota</taxon>
        <taxon>Viridiplantae</taxon>
        <taxon>Chlorophyta</taxon>
        <taxon>Picocystophyceae</taxon>
        <taxon>Picocystales</taxon>
        <taxon>Picocystaceae</taxon>
        <taxon>Picocystis</taxon>
    </lineage>
</organism>
<reference evidence="3" key="1">
    <citation type="submission" date="2021-01" db="EMBL/GenBank/DDBJ databases">
        <authorList>
            <person name="Corre E."/>
            <person name="Pelletier E."/>
            <person name="Niang G."/>
            <person name="Scheremetjew M."/>
            <person name="Finn R."/>
            <person name="Kale V."/>
            <person name="Holt S."/>
            <person name="Cochrane G."/>
            <person name="Meng A."/>
            <person name="Brown T."/>
            <person name="Cohen L."/>
        </authorList>
    </citation>
    <scope>NUCLEOTIDE SEQUENCE</scope>
    <source>
        <strain evidence="3">CCMP1897</strain>
    </source>
</reference>
<sequence length="240" mass="25264">MARSRAFCGLGLAVVIACGCAALASAQQGNESHHDLPDAPEGGVSLGLCKYVPAKGNSTCAVSFKSAAAISSWKMHVHVGNTTAGEVVKGIIYGGQATADGMAVGIADGEYLSAIFPGNPNETSTPSMPPQAKEHVLAQIKVTQPTGANATLVKHLCIHHADFFNSTGGEMEVKINASSLCQEEEDEESSSWFTAGRLFIILLIIVVVLAGGYFGFTYFKKRQAAKRHAANVYGYNQENI</sequence>
<dbReference type="AlphaFoldDB" id="A0A7S3UFS0"/>
<keyword evidence="1" id="KW-0472">Membrane</keyword>
<gene>
    <name evidence="3" type="ORF">PSAL00342_LOCUS7438</name>
</gene>